<accession>A0A2T0RWX3</accession>
<comment type="similarity">
    <text evidence="1 2">Belongs to the UPF0102 family.</text>
</comment>
<name>A0A2T0RWX3_9RHOB</name>
<keyword evidence="3" id="KW-0255">Endonuclease</keyword>
<gene>
    <name evidence="3" type="ORF">CLV78_102733</name>
</gene>
<comment type="caution">
    <text evidence="3">The sequence shown here is derived from an EMBL/GenBank/DDBJ whole genome shotgun (WGS) entry which is preliminary data.</text>
</comment>
<dbReference type="PANTHER" id="PTHR34039">
    <property type="entry name" value="UPF0102 PROTEIN YRAN"/>
    <property type="match status" value="1"/>
</dbReference>
<dbReference type="InterPro" id="IPR011335">
    <property type="entry name" value="Restrct_endonuc-II-like"/>
</dbReference>
<protein>
    <recommendedName>
        <fullName evidence="2">UPF0102 protein CLV78_102733</fullName>
    </recommendedName>
</protein>
<dbReference type="SUPFAM" id="SSF52980">
    <property type="entry name" value="Restriction endonuclease-like"/>
    <property type="match status" value="1"/>
</dbReference>
<sequence length="118" mass="13298">MKSGSVRYHSGLKAEDIVGRHYEANGWRIADRRWRGSGGELDLVVQEGERLVFVEVKKARDFARAAERVSRRQMQRIYATASEYLGNLPDGQMTDVRFDVALVDGVGRVQVVENAIGF</sequence>
<dbReference type="RefSeq" id="WP_106204434.1">
    <property type="nucleotide sequence ID" value="NZ_PVTD01000002.1"/>
</dbReference>
<keyword evidence="4" id="KW-1185">Reference proteome</keyword>
<dbReference type="Pfam" id="PF02021">
    <property type="entry name" value="UPF0102"/>
    <property type="match status" value="1"/>
</dbReference>
<proteinExistence type="inferred from homology"/>
<evidence type="ECO:0000256" key="1">
    <source>
        <dbReference type="ARBA" id="ARBA00006738"/>
    </source>
</evidence>
<keyword evidence="3" id="KW-0378">Hydrolase</keyword>
<evidence type="ECO:0000313" key="3">
    <source>
        <dbReference type="EMBL" id="PRY25553.1"/>
    </source>
</evidence>
<dbReference type="EMBL" id="PVTD01000002">
    <property type="protein sequence ID" value="PRY25553.1"/>
    <property type="molecule type" value="Genomic_DNA"/>
</dbReference>
<dbReference type="AlphaFoldDB" id="A0A2T0RWX3"/>
<dbReference type="Gene3D" id="3.40.1350.10">
    <property type="match status" value="1"/>
</dbReference>
<dbReference type="PANTHER" id="PTHR34039:SF1">
    <property type="entry name" value="UPF0102 PROTEIN YRAN"/>
    <property type="match status" value="1"/>
</dbReference>
<dbReference type="InterPro" id="IPR003509">
    <property type="entry name" value="UPF0102_YraN-like"/>
</dbReference>
<dbReference type="GO" id="GO:0004519">
    <property type="term" value="F:endonuclease activity"/>
    <property type="evidence" value="ECO:0007669"/>
    <property type="project" value="UniProtKB-KW"/>
</dbReference>
<dbReference type="GO" id="GO:0003676">
    <property type="term" value="F:nucleic acid binding"/>
    <property type="evidence" value="ECO:0007669"/>
    <property type="project" value="InterPro"/>
</dbReference>
<evidence type="ECO:0000313" key="4">
    <source>
        <dbReference type="Proteomes" id="UP000239480"/>
    </source>
</evidence>
<dbReference type="Proteomes" id="UP000239480">
    <property type="component" value="Unassembled WGS sequence"/>
</dbReference>
<dbReference type="OrthoDB" id="9812968at2"/>
<organism evidence="3 4">
    <name type="scientific">Aliiruegeria haliotis</name>
    <dbReference type="NCBI Taxonomy" id="1280846"/>
    <lineage>
        <taxon>Bacteria</taxon>
        <taxon>Pseudomonadati</taxon>
        <taxon>Pseudomonadota</taxon>
        <taxon>Alphaproteobacteria</taxon>
        <taxon>Rhodobacterales</taxon>
        <taxon>Roseobacteraceae</taxon>
        <taxon>Aliiruegeria</taxon>
    </lineage>
</organism>
<dbReference type="HAMAP" id="MF_00048">
    <property type="entry name" value="UPF0102"/>
    <property type="match status" value="1"/>
</dbReference>
<evidence type="ECO:0000256" key="2">
    <source>
        <dbReference type="HAMAP-Rule" id="MF_00048"/>
    </source>
</evidence>
<dbReference type="InterPro" id="IPR011856">
    <property type="entry name" value="tRNA_endonuc-like_dom_sf"/>
</dbReference>
<reference evidence="3 4" key="1">
    <citation type="submission" date="2018-03" db="EMBL/GenBank/DDBJ databases">
        <title>Genomic Encyclopedia of Archaeal and Bacterial Type Strains, Phase II (KMG-II): from individual species to whole genera.</title>
        <authorList>
            <person name="Goeker M."/>
        </authorList>
    </citation>
    <scope>NUCLEOTIDE SEQUENCE [LARGE SCALE GENOMIC DNA]</scope>
    <source>
        <strain evidence="3 4">DSM 29328</strain>
    </source>
</reference>
<keyword evidence="3" id="KW-0540">Nuclease</keyword>